<feature type="chain" id="PRO_5001939212" evidence="10">
    <location>
        <begin position="21"/>
        <end position="809"/>
    </location>
</feature>
<dbReference type="InterPro" id="IPR036942">
    <property type="entry name" value="Beta-barrel_TonB_sf"/>
</dbReference>
<keyword evidence="7 8" id="KW-0998">Cell outer membrane</keyword>
<evidence type="ECO:0000259" key="12">
    <source>
        <dbReference type="Pfam" id="PF07715"/>
    </source>
</evidence>
<dbReference type="SUPFAM" id="SSF49464">
    <property type="entry name" value="Carboxypeptidase regulatory domain-like"/>
    <property type="match status" value="1"/>
</dbReference>
<name>A0A098C3V3_9BACT</name>
<dbReference type="HOGENOM" id="CLU_012669_1_0_10"/>
<dbReference type="Gene3D" id="2.60.40.1120">
    <property type="entry name" value="Carboxypeptidase-like, regulatory domain"/>
    <property type="match status" value="1"/>
</dbReference>
<evidence type="ECO:0000313" key="14">
    <source>
        <dbReference type="Proteomes" id="UP000032417"/>
    </source>
</evidence>
<dbReference type="Pfam" id="PF00593">
    <property type="entry name" value="TonB_dep_Rec_b-barrel"/>
    <property type="match status" value="1"/>
</dbReference>
<dbReference type="GO" id="GO:0044718">
    <property type="term" value="P:siderophore transmembrane transport"/>
    <property type="evidence" value="ECO:0007669"/>
    <property type="project" value="TreeGrafter"/>
</dbReference>
<dbReference type="AlphaFoldDB" id="A0A098C3V3"/>
<dbReference type="Pfam" id="PF07715">
    <property type="entry name" value="Plug"/>
    <property type="match status" value="1"/>
</dbReference>
<dbReference type="KEGG" id="pbt:ING2E5B_2368"/>
<gene>
    <name evidence="13" type="ORF">ING2E5B_2368</name>
</gene>
<dbReference type="PANTHER" id="PTHR30069">
    <property type="entry name" value="TONB-DEPENDENT OUTER MEMBRANE RECEPTOR"/>
    <property type="match status" value="1"/>
</dbReference>
<protein>
    <submittedName>
        <fullName evidence="13">TonB-dependent outer membrane receptor</fullName>
    </submittedName>
</protein>
<proteinExistence type="inferred from homology"/>
<dbReference type="GO" id="GO:0015344">
    <property type="term" value="F:siderophore uptake transmembrane transporter activity"/>
    <property type="evidence" value="ECO:0007669"/>
    <property type="project" value="TreeGrafter"/>
</dbReference>
<evidence type="ECO:0000256" key="10">
    <source>
        <dbReference type="SAM" id="SignalP"/>
    </source>
</evidence>
<dbReference type="InterPro" id="IPR037066">
    <property type="entry name" value="Plug_dom_sf"/>
</dbReference>
<comment type="subcellular location">
    <subcellularLocation>
        <location evidence="1 8">Cell outer membrane</location>
        <topology evidence="1 8">Multi-pass membrane protein</topology>
    </subcellularLocation>
</comment>
<organism evidence="13 14">
    <name type="scientific">Fermentimonas caenicola</name>
    <dbReference type="NCBI Taxonomy" id="1562970"/>
    <lineage>
        <taxon>Bacteria</taxon>
        <taxon>Pseudomonadati</taxon>
        <taxon>Bacteroidota</taxon>
        <taxon>Bacteroidia</taxon>
        <taxon>Bacteroidales</taxon>
        <taxon>Dysgonomonadaceae</taxon>
        <taxon>Fermentimonas</taxon>
    </lineage>
</organism>
<sequence>MKKFIIITLIVVLFNNYIKADNNITDQTDANIYGHVLDKKTNEHLPYATVKLQGTTIGITTDGTGHYFLRNLPTGNFTLEVSMIGYKTVSREVNIEAGKTIEINFELEESSTSLNEVVVSANRNETTRRTAPSLVSVLDMQTLDVTNSKTLSDGLKFQPGLRVENNCQNCGTTQVRINGMEGSYSQILIDSRPMIGALAGVYGLEQIPANMIERIEIIRGGGSALFGANAIGGTINIITREPIRNSGEFSHTLSSINSSGSLENNTTFNASLVNDTRNAGIMVYGQHRLRDGFDIDGDSFTELPSLKNRSLGFRSFLKTGVYSKLTLEYRNIHEFRRGGDRLDLKPYESFITEQVEHYINSGSLSFDKYSSDQKSKLNLYTAASHTERASYYGAGTPFNNNVPAIEPGMSQDEIESINEIIKNNQARLNSFGTTSELTYQIGGHYIRSFSNLWFMPADLTAGGEYLGSELDDISGYRTEKISQKTYTLSGFIQNEWKIEMWSFLVGGRLDKHNLVDNAIFSPRINMRYNPTENINFRLTYSAGFRAPQIFDENLHVDIAGGKQIVRILSEKLKEERSNSVSGSVDFYHQIDNNRLLNLLIEGFYTKLNNPFTDVRLGNEIVIENASSGAMVYGMNLEGRIALNNKLDLQAGATFQKSLYEEERKWWEPETPEEEELDKVIPTKRMMRTPDSYAYLVITLAPTDKFTASLSGNYTGSMLVPHDAGFGVEGVDKFSTVYITEKSPSFFELNTKIAYTINVYHDTKLELNAGIQNIFNSFQKDFDTGAGRASNYIYGPGMPRTFFIGTKILL</sequence>
<feature type="domain" description="TonB-dependent receptor-like beta-barrel" evidence="11">
    <location>
        <begin position="354"/>
        <end position="773"/>
    </location>
</feature>
<evidence type="ECO:0000256" key="1">
    <source>
        <dbReference type="ARBA" id="ARBA00004571"/>
    </source>
</evidence>
<keyword evidence="10" id="KW-0732">Signal</keyword>
<keyword evidence="6 8" id="KW-0472">Membrane</keyword>
<dbReference type="Pfam" id="PF13715">
    <property type="entry name" value="CarbopepD_reg_2"/>
    <property type="match status" value="1"/>
</dbReference>
<keyword evidence="3 8" id="KW-1134">Transmembrane beta strand</keyword>
<dbReference type="OrthoDB" id="9760333at2"/>
<evidence type="ECO:0000256" key="4">
    <source>
        <dbReference type="ARBA" id="ARBA00022692"/>
    </source>
</evidence>
<evidence type="ECO:0000259" key="11">
    <source>
        <dbReference type="Pfam" id="PF00593"/>
    </source>
</evidence>
<dbReference type="InterPro" id="IPR012910">
    <property type="entry name" value="Plug_dom"/>
</dbReference>
<dbReference type="SUPFAM" id="SSF56935">
    <property type="entry name" value="Porins"/>
    <property type="match status" value="1"/>
</dbReference>
<comment type="similarity">
    <text evidence="8 9">Belongs to the TonB-dependent receptor family.</text>
</comment>
<dbReference type="Gene3D" id="2.40.170.20">
    <property type="entry name" value="TonB-dependent receptor, beta-barrel domain"/>
    <property type="match status" value="1"/>
</dbReference>
<keyword evidence="13" id="KW-0675">Receptor</keyword>
<evidence type="ECO:0000256" key="7">
    <source>
        <dbReference type="ARBA" id="ARBA00023237"/>
    </source>
</evidence>
<evidence type="ECO:0000256" key="3">
    <source>
        <dbReference type="ARBA" id="ARBA00022452"/>
    </source>
</evidence>
<dbReference type="PATRIC" id="fig|1562970.3.peg.2340"/>
<dbReference type="InterPro" id="IPR000531">
    <property type="entry name" value="Beta-barrel_TonB"/>
</dbReference>
<evidence type="ECO:0000256" key="6">
    <source>
        <dbReference type="ARBA" id="ARBA00023136"/>
    </source>
</evidence>
<dbReference type="InterPro" id="IPR008969">
    <property type="entry name" value="CarboxyPept-like_regulatory"/>
</dbReference>
<dbReference type="GO" id="GO:0009279">
    <property type="term" value="C:cell outer membrane"/>
    <property type="evidence" value="ECO:0007669"/>
    <property type="project" value="UniProtKB-SubCell"/>
</dbReference>
<dbReference type="STRING" id="1562970.ING2E5B_2368"/>
<accession>A0A098C3V3</accession>
<feature type="domain" description="TonB-dependent receptor plug" evidence="12">
    <location>
        <begin position="128"/>
        <end position="234"/>
    </location>
</feature>
<dbReference type="Gene3D" id="2.170.130.10">
    <property type="entry name" value="TonB-dependent receptor, plug domain"/>
    <property type="match status" value="1"/>
</dbReference>
<keyword evidence="4 8" id="KW-0812">Transmembrane</keyword>
<dbReference type="EMBL" id="LN515532">
    <property type="protein sequence ID" value="CEA17093.1"/>
    <property type="molecule type" value="Genomic_DNA"/>
</dbReference>
<dbReference type="Proteomes" id="UP000032417">
    <property type="component" value="Chromosome 1"/>
</dbReference>
<dbReference type="InterPro" id="IPR039426">
    <property type="entry name" value="TonB-dep_rcpt-like"/>
</dbReference>
<keyword evidence="5 9" id="KW-0798">TonB box</keyword>
<feature type="signal peptide" evidence="10">
    <location>
        <begin position="1"/>
        <end position="20"/>
    </location>
</feature>
<reference evidence="13 14" key="1">
    <citation type="submission" date="2014-08" db="EMBL/GenBank/DDBJ databases">
        <authorList>
            <person name="Wibberg D."/>
        </authorList>
    </citation>
    <scope>NUCLEOTIDE SEQUENCE [LARGE SCALE GENOMIC DNA]</scope>
    <source>
        <strain evidence="14">ING2-E5B</strain>
    </source>
</reference>
<dbReference type="PROSITE" id="PS52016">
    <property type="entry name" value="TONB_DEPENDENT_REC_3"/>
    <property type="match status" value="1"/>
</dbReference>
<keyword evidence="2 8" id="KW-0813">Transport</keyword>
<keyword evidence="14" id="KW-1185">Reference proteome</keyword>
<dbReference type="PANTHER" id="PTHR30069:SF57">
    <property type="entry name" value="TONB-DEPENDENT RECEPTOR"/>
    <property type="match status" value="1"/>
</dbReference>
<evidence type="ECO:0000256" key="2">
    <source>
        <dbReference type="ARBA" id="ARBA00022448"/>
    </source>
</evidence>
<evidence type="ECO:0000313" key="13">
    <source>
        <dbReference type="EMBL" id="CEA17093.1"/>
    </source>
</evidence>
<evidence type="ECO:0000256" key="5">
    <source>
        <dbReference type="ARBA" id="ARBA00023077"/>
    </source>
</evidence>
<evidence type="ECO:0000256" key="8">
    <source>
        <dbReference type="PROSITE-ProRule" id="PRU01360"/>
    </source>
</evidence>
<evidence type="ECO:0000256" key="9">
    <source>
        <dbReference type="RuleBase" id="RU003357"/>
    </source>
</evidence>